<dbReference type="Pfam" id="PF08282">
    <property type="entry name" value="Hydrolase_3"/>
    <property type="match status" value="1"/>
</dbReference>
<evidence type="ECO:0000256" key="6">
    <source>
        <dbReference type="ARBA" id="ARBA00022842"/>
    </source>
</evidence>
<dbReference type="SFLD" id="SFLDG01138">
    <property type="entry name" value="C1.6.2:_Deoxy-d-mannose-octulo"/>
    <property type="match status" value="1"/>
</dbReference>
<dbReference type="NCBIfam" id="TIGR01670">
    <property type="entry name" value="KdsC-phosphatas"/>
    <property type="match status" value="1"/>
</dbReference>
<evidence type="ECO:0000256" key="1">
    <source>
        <dbReference type="ARBA" id="ARBA00001946"/>
    </source>
</evidence>
<dbReference type="FunFam" id="3.40.50.1000:FF:000029">
    <property type="entry name" value="3-deoxy-D-manno-octulosonate 8-phosphate phosphatase KdsC"/>
    <property type="match status" value="1"/>
</dbReference>
<feature type="binding site" evidence="7">
    <location>
        <position position="20"/>
    </location>
    <ligand>
        <name>Mg(2+)</name>
        <dbReference type="ChEBI" id="CHEBI:18420"/>
    </ligand>
</feature>
<dbReference type="PIRSF" id="PIRSF006118">
    <property type="entry name" value="KDO8-P_Ptase"/>
    <property type="match status" value="1"/>
</dbReference>
<comment type="subunit">
    <text evidence="3">Homotetramer.</text>
</comment>
<dbReference type="CDD" id="cd01630">
    <property type="entry name" value="HAD_KDO-like"/>
    <property type="match status" value="1"/>
</dbReference>
<comment type="cofactor">
    <cofactor evidence="1 7">
        <name>Mg(2+)</name>
        <dbReference type="ChEBI" id="CHEBI:18420"/>
    </cofactor>
</comment>
<dbReference type="GO" id="GO:0046872">
    <property type="term" value="F:metal ion binding"/>
    <property type="evidence" value="ECO:0007669"/>
    <property type="project" value="UniProtKB-KW"/>
</dbReference>
<comment type="similarity">
    <text evidence="2">Belongs to the KdsC family.</text>
</comment>
<comment type="caution">
    <text evidence="8">The sequence shown here is derived from an EMBL/GenBank/DDBJ whole genome shotgun (WGS) entry which is preliminary data.</text>
</comment>
<proteinExistence type="inferred from homology"/>
<dbReference type="Proteomes" id="UP000559117">
    <property type="component" value="Unassembled WGS sequence"/>
</dbReference>
<dbReference type="GO" id="GO:0019143">
    <property type="term" value="F:3-deoxy-manno-octulosonate-8-phosphatase activity"/>
    <property type="evidence" value="ECO:0007669"/>
    <property type="project" value="UniProtKB-EC"/>
</dbReference>
<accession>A0A840UU49</accession>
<dbReference type="EC" id="3.1.3.45" evidence="8"/>
<reference evidence="8 9" key="1">
    <citation type="submission" date="2020-08" db="EMBL/GenBank/DDBJ databases">
        <title>Genomic Encyclopedia of Type Strains, Phase IV (KMG-IV): sequencing the most valuable type-strain genomes for metagenomic binning, comparative biology and taxonomic classification.</title>
        <authorList>
            <person name="Goeker M."/>
        </authorList>
    </citation>
    <scope>NUCLEOTIDE SEQUENCE [LARGE SCALE GENOMIC DNA]</scope>
    <source>
        <strain evidence="8 9">DSM 24661</strain>
    </source>
</reference>
<evidence type="ECO:0000256" key="4">
    <source>
        <dbReference type="ARBA" id="ARBA00022723"/>
    </source>
</evidence>
<dbReference type="AlphaFoldDB" id="A0A840UU49"/>
<dbReference type="RefSeq" id="WP_183861195.1">
    <property type="nucleotide sequence ID" value="NZ_JACHFH010000016.1"/>
</dbReference>
<evidence type="ECO:0000256" key="3">
    <source>
        <dbReference type="ARBA" id="ARBA00011881"/>
    </source>
</evidence>
<dbReference type="SFLD" id="SFLDS00003">
    <property type="entry name" value="Haloacid_Dehalogenase"/>
    <property type="match status" value="1"/>
</dbReference>
<evidence type="ECO:0000256" key="2">
    <source>
        <dbReference type="ARBA" id="ARBA00005893"/>
    </source>
</evidence>
<organism evidence="8 9">
    <name type="scientific">Pectinatus brassicae</name>
    <dbReference type="NCBI Taxonomy" id="862415"/>
    <lineage>
        <taxon>Bacteria</taxon>
        <taxon>Bacillati</taxon>
        <taxon>Bacillota</taxon>
        <taxon>Negativicutes</taxon>
        <taxon>Selenomonadales</taxon>
        <taxon>Selenomonadaceae</taxon>
        <taxon>Pectinatus</taxon>
    </lineage>
</organism>
<dbReference type="NCBIfam" id="TIGR01662">
    <property type="entry name" value="HAD-SF-IIIA"/>
    <property type="match status" value="1"/>
</dbReference>
<dbReference type="Gene3D" id="3.40.50.1000">
    <property type="entry name" value="HAD superfamily/HAD-like"/>
    <property type="match status" value="1"/>
</dbReference>
<dbReference type="InterPro" id="IPR006549">
    <property type="entry name" value="HAD-SF_hydro_IIIA"/>
</dbReference>
<dbReference type="SFLD" id="SFLDG01136">
    <property type="entry name" value="C1.6:_Phosphoserine_Phosphatas"/>
    <property type="match status" value="1"/>
</dbReference>
<keyword evidence="4 7" id="KW-0479">Metal-binding</keyword>
<protein>
    <submittedName>
        <fullName evidence="8">3-deoxy-D-manno-octulosonate 8-phosphate phosphatase (KDO 8-P phosphatase)</fullName>
        <ecNumber evidence="8">3.1.3.45</ecNumber>
    </submittedName>
</protein>
<dbReference type="PANTHER" id="PTHR21485">
    <property type="entry name" value="HAD SUPERFAMILY MEMBERS CMAS AND KDSC"/>
    <property type="match status" value="1"/>
</dbReference>
<dbReference type="SUPFAM" id="SSF56784">
    <property type="entry name" value="HAD-like"/>
    <property type="match status" value="1"/>
</dbReference>
<keyword evidence="5 8" id="KW-0378">Hydrolase</keyword>
<evidence type="ECO:0000256" key="5">
    <source>
        <dbReference type="ARBA" id="ARBA00022801"/>
    </source>
</evidence>
<evidence type="ECO:0000313" key="9">
    <source>
        <dbReference type="Proteomes" id="UP000559117"/>
    </source>
</evidence>
<dbReference type="EMBL" id="JACHFH010000016">
    <property type="protein sequence ID" value="MBB5336344.1"/>
    <property type="molecule type" value="Genomic_DNA"/>
</dbReference>
<dbReference type="InterPro" id="IPR023214">
    <property type="entry name" value="HAD_sf"/>
</dbReference>
<dbReference type="InterPro" id="IPR036412">
    <property type="entry name" value="HAD-like_sf"/>
</dbReference>
<keyword evidence="6 7" id="KW-0460">Magnesium</keyword>
<sequence>MQLKQQAEQKANKIRLIIFDVDGVLSDGKLYYGDNGESLKTFFVRDGLGISLARQNGIKIAIITGRKSQIVATRGQELKFDAVYQGQLYKLDAFAKLKQEFSVTDEQIAYIGDDIVDLPIMTKVGFAAAVGDAVLEVQQTAHLVSDFAGGAGAVRQIVEFILKAQGKWQQIIDDYMHEANSAKLFDNKAQ</sequence>
<name>A0A840UU49_9FIRM</name>
<dbReference type="PANTHER" id="PTHR21485:SF3">
    <property type="entry name" value="N-ACYLNEURAMINATE CYTIDYLYLTRANSFERASE"/>
    <property type="match status" value="1"/>
</dbReference>
<feature type="binding site" evidence="7">
    <location>
        <position position="113"/>
    </location>
    <ligand>
        <name>Mg(2+)</name>
        <dbReference type="ChEBI" id="CHEBI:18420"/>
    </ligand>
</feature>
<gene>
    <name evidence="8" type="ORF">HNR32_001492</name>
</gene>
<dbReference type="InterPro" id="IPR010023">
    <property type="entry name" value="KdsC_fam"/>
</dbReference>
<evidence type="ECO:0000313" key="8">
    <source>
        <dbReference type="EMBL" id="MBB5336344.1"/>
    </source>
</evidence>
<dbReference type="InterPro" id="IPR050793">
    <property type="entry name" value="CMP-NeuNAc_synthase"/>
</dbReference>
<dbReference type="GO" id="GO:0008781">
    <property type="term" value="F:N-acylneuraminate cytidylyltransferase activity"/>
    <property type="evidence" value="ECO:0007669"/>
    <property type="project" value="TreeGrafter"/>
</dbReference>
<evidence type="ECO:0000256" key="7">
    <source>
        <dbReference type="PIRSR" id="PIRSR006118-2"/>
    </source>
</evidence>
<feature type="binding site" evidence="7">
    <location>
        <position position="22"/>
    </location>
    <ligand>
        <name>substrate</name>
    </ligand>
</feature>
<keyword evidence="9" id="KW-1185">Reference proteome</keyword>